<accession>A0A5B8G0U6</accession>
<evidence type="ECO:0000256" key="2">
    <source>
        <dbReference type="SAM" id="MobiDB-lite"/>
    </source>
</evidence>
<dbReference type="PANTHER" id="PTHR48081">
    <property type="entry name" value="AB HYDROLASE SUPERFAMILY PROTEIN C4A8.06C"/>
    <property type="match status" value="1"/>
</dbReference>
<dbReference type="PANTHER" id="PTHR48081:SF9">
    <property type="entry name" value="CARBOXYLESTERASE"/>
    <property type="match status" value="1"/>
</dbReference>
<protein>
    <submittedName>
        <fullName evidence="4">Alpha/beta hydrolase</fullName>
    </submittedName>
</protein>
<dbReference type="Pfam" id="PF20434">
    <property type="entry name" value="BD-FAE"/>
    <property type="match status" value="1"/>
</dbReference>
<dbReference type="AlphaFoldDB" id="A0A5B8G0U6"/>
<sequence length="384" mass="40689">MECDWARGRRRVLCSGASAERRPADEDDCSPPDRVFDAGRGGHCRRLPLGACEGPGRPERRAAARRSEDRRKLTPLAGRNDRVRAGARVRLPWKTPRVRGLTGLLASLLLSGCTSLGADVLAELGASRNVDAVPDQAYGPDPLQYYDLYAERGVAADAPLIVFFHGGSWDSGSPDLYRFAGQSLAALGSITALPAYRLAPGVTFPAFVEDGAAAVAALWARFPGHPLYLAGHSAGAQIAALLTLDPRWLGAQGMEPCRDVAGFIGLAGPYDFLPLQDDRYRRIFPEATRAQSQPIAFAAGPHPPALLLHGAEDRVVEPQDSTALARALEAGGTAVTLRLYPDLGHVGIASALAPILKGRAPVLAEIDSFMHTGPDTPCSARAAG</sequence>
<name>A0A5B8G0U6_9RHOB</name>
<feature type="compositionally biased region" description="Basic and acidic residues" evidence="2">
    <location>
        <begin position="56"/>
        <end position="72"/>
    </location>
</feature>
<feature type="domain" description="BD-FAE-like" evidence="3">
    <location>
        <begin position="147"/>
        <end position="328"/>
    </location>
</feature>
<dbReference type="InterPro" id="IPR049492">
    <property type="entry name" value="BD-FAE-like_dom"/>
</dbReference>
<dbReference type="KEGG" id="ppru:FDP22_09690"/>
<feature type="region of interest" description="Disordered" evidence="2">
    <location>
        <begin position="55"/>
        <end position="79"/>
    </location>
</feature>
<dbReference type="InterPro" id="IPR029058">
    <property type="entry name" value="AB_hydrolase_fold"/>
</dbReference>
<gene>
    <name evidence="4" type="ORF">FDP22_09690</name>
</gene>
<dbReference type="Proteomes" id="UP000305888">
    <property type="component" value="Chromosome"/>
</dbReference>
<evidence type="ECO:0000313" key="4">
    <source>
        <dbReference type="EMBL" id="QDL92023.1"/>
    </source>
</evidence>
<keyword evidence="5" id="KW-1185">Reference proteome</keyword>
<dbReference type="InterPro" id="IPR050300">
    <property type="entry name" value="GDXG_lipolytic_enzyme"/>
</dbReference>
<dbReference type="SUPFAM" id="SSF53474">
    <property type="entry name" value="alpha/beta-Hydrolases"/>
    <property type="match status" value="1"/>
</dbReference>
<dbReference type="OrthoDB" id="9771666at2"/>
<organism evidence="4 5">
    <name type="scientific">Paroceanicella profunda</name>
    <dbReference type="NCBI Taxonomy" id="2579971"/>
    <lineage>
        <taxon>Bacteria</taxon>
        <taxon>Pseudomonadati</taxon>
        <taxon>Pseudomonadota</taxon>
        <taxon>Alphaproteobacteria</taxon>
        <taxon>Rhodobacterales</taxon>
        <taxon>Paracoccaceae</taxon>
        <taxon>Paroceanicella</taxon>
    </lineage>
</organism>
<dbReference type="GO" id="GO:0016787">
    <property type="term" value="F:hydrolase activity"/>
    <property type="evidence" value="ECO:0007669"/>
    <property type="project" value="UniProtKB-KW"/>
</dbReference>
<evidence type="ECO:0000313" key="5">
    <source>
        <dbReference type="Proteomes" id="UP000305888"/>
    </source>
</evidence>
<proteinExistence type="predicted"/>
<evidence type="ECO:0000259" key="3">
    <source>
        <dbReference type="Pfam" id="PF20434"/>
    </source>
</evidence>
<evidence type="ECO:0000256" key="1">
    <source>
        <dbReference type="ARBA" id="ARBA00022801"/>
    </source>
</evidence>
<reference evidence="4 5" key="1">
    <citation type="submission" date="2019-06" db="EMBL/GenBank/DDBJ databases">
        <title>Genome sequence of Rhodobacteraceae bacterium D4M1.</title>
        <authorList>
            <person name="Cao J."/>
        </authorList>
    </citation>
    <scope>NUCLEOTIDE SEQUENCE [LARGE SCALE GENOMIC DNA]</scope>
    <source>
        <strain evidence="4 5">D4M1</strain>
    </source>
</reference>
<keyword evidence="1 4" id="KW-0378">Hydrolase</keyword>
<dbReference type="EMBL" id="CP040818">
    <property type="protein sequence ID" value="QDL92023.1"/>
    <property type="molecule type" value="Genomic_DNA"/>
</dbReference>
<dbReference type="Gene3D" id="3.40.50.1820">
    <property type="entry name" value="alpha/beta hydrolase"/>
    <property type="match status" value="1"/>
</dbReference>